<dbReference type="SMART" id="SM01092">
    <property type="entry name" value="CO_deh_flav_C"/>
    <property type="match status" value="1"/>
</dbReference>
<evidence type="ECO:0000256" key="2">
    <source>
        <dbReference type="ARBA" id="ARBA00022827"/>
    </source>
</evidence>
<dbReference type="InterPro" id="IPR016166">
    <property type="entry name" value="FAD-bd_PCMH"/>
</dbReference>
<keyword evidence="6" id="KW-1185">Reference proteome</keyword>
<dbReference type="InterPro" id="IPR053586">
    <property type="entry name" value="Glyceraldehyde_DH_medium"/>
</dbReference>
<dbReference type="Gene3D" id="3.30.465.10">
    <property type="match status" value="1"/>
</dbReference>
<dbReference type="InterPro" id="IPR005107">
    <property type="entry name" value="CO_DH_flav_C"/>
</dbReference>
<organism evidence="5 6">
    <name type="scientific">Metallosphaera yellowstonensis MK1</name>
    <dbReference type="NCBI Taxonomy" id="671065"/>
    <lineage>
        <taxon>Archaea</taxon>
        <taxon>Thermoproteota</taxon>
        <taxon>Thermoprotei</taxon>
        <taxon>Sulfolobales</taxon>
        <taxon>Sulfolobaceae</taxon>
        <taxon>Metallosphaera</taxon>
    </lineage>
</organism>
<evidence type="ECO:0000313" key="5">
    <source>
        <dbReference type="EMBL" id="EHP69146.1"/>
    </source>
</evidence>
<dbReference type="InterPro" id="IPR016169">
    <property type="entry name" value="FAD-bd_PCMH_sub2"/>
</dbReference>
<dbReference type="InterPro" id="IPR036318">
    <property type="entry name" value="FAD-bd_PCMH-like_sf"/>
</dbReference>
<accession>H2C5R9</accession>
<dbReference type="eggNOG" id="arCOG01926">
    <property type="taxonomic scope" value="Archaea"/>
</dbReference>
<dbReference type="PANTHER" id="PTHR42659:SF2">
    <property type="entry name" value="XANTHINE DEHYDROGENASE SUBUNIT C-RELATED"/>
    <property type="match status" value="1"/>
</dbReference>
<feature type="domain" description="FAD-binding PCMH-type" evidence="4">
    <location>
        <begin position="15"/>
        <end position="186"/>
    </location>
</feature>
<dbReference type="SUPFAM" id="SSF56176">
    <property type="entry name" value="FAD-binding/transporter-associated domain-like"/>
    <property type="match status" value="1"/>
</dbReference>
<evidence type="ECO:0000313" key="6">
    <source>
        <dbReference type="Proteomes" id="UP000003980"/>
    </source>
</evidence>
<evidence type="ECO:0000256" key="3">
    <source>
        <dbReference type="ARBA" id="ARBA00023002"/>
    </source>
</evidence>
<dbReference type="Proteomes" id="UP000003980">
    <property type="component" value="Unassembled WGS sequence"/>
</dbReference>
<dbReference type="GO" id="GO:0071949">
    <property type="term" value="F:FAD binding"/>
    <property type="evidence" value="ECO:0007669"/>
    <property type="project" value="InterPro"/>
</dbReference>
<evidence type="ECO:0000256" key="1">
    <source>
        <dbReference type="ARBA" id="ARBA00022630"/>
    </source>
</evidence>
<dbReference type="Pfam" id="PF00941">
    <property type="entry name" value="FAD_binding_5"/>
    <property type="match status" value="1"/>
</dbReference>
<dbReference type="STRING" id="671065.MetMK1DRAFT_00018920"/>
<dbReference type="FunFam" id="3.30.465.10:FF:000017">
    <property type="entry name" value="Xanthine dehydrogenase, FAD binding subunit"/>
    <property type="match status" value="1"/>
</dbReference>
<proteinExistence type="predicted"/>
<dbReference type="GO" id="GO:0016491">
    <property type="term" value="F:oxidoreductase activity"/>
    <property type="evidence" value="ECO:0007669"/>
    <property type="project" value="UniProtKB-KW"/>
</dbReference>
<dbReference type="InterPro" id="IPR016167">
    <property type="entry name" value="FAD-bd_PCMH_sub1"/>
</dbReference>
<keyword evidence="3" id="KW-0560">Oxidoreductase</keyword>
<sequence>MVRIPFKRLFLIIKMYPPQVGYFRPESLGEALEFLEREEAKVLAGGQSLIPMLKLRVLRPKYLVDIGGLKELSYIKEGDTISIGATTRHFELASRRIRGLEILQEAASKVGDVQVRNVGTIGGSVCNADPAADYPAVLTALDATMKVRSKKGTREVKAHDFFKGPFSVDLNPGEVLEEIRIPRLEGYRQTYRKVVRRAGDFALAGLALAIKLDSGVVKDVRIAFTGVSQGPHRAKEAEKVLRDSKLTKDVIKRASEASTSGANPPSDSRGSSWYRLEVMKRLLQTSLEVMANES</sequence>
<dbReference type="EMBL" id="JH597768">
    <property type="protein sequence ID" value="EHP69146.1"/>
    <property type="molecule type" value="Genomic_DNA"/>
</dbReference>
<protein>
    <submittedName>
        <fullName evidence="5">Aerobic-type carbon monoxide dehydrogenase, middle subunit CoxM/CutM-like protein</fullName>
    </submittedName>
</protein>
<dbReference type="InterPro" id="IPR036683">
    <property type="entry name" value="CO_DH_flav_C_dom_sf"/>
</dbReference>
<keyword evidence="1" id="KW-0285">Flavoprotein</keyword>
<keyword evidence="2" id="KW-0274">FAD</keyword>
<dbReference type="Pfam" id="PF03450">
    <property type="entry name" value="CO_deh_flav_C"/>
    <property type="match status" value="1"/>
</dbReference>
<dbReference type="InterPro" id="IPR002346">
    <property type="entry name" value="Mopterin_DH_FAD-bd"/>
</dbReference>
<dbReference type="Gene3D" id="3.30.390.50">
    <property type="entry name" value="CO dehydrogenase flavoprotein, C-terminal domain"/>
    <property type="match status" value="1"/>
</dbReference>
<dbReference type="PANTHER" id="PTHR42659">
    <property type="entry name" value="XANTHINE DEHYDROGENASE SUBUNIT C-RELATED"/>
    <property type="match status" value="1"/>
</dbReference>
<dbReference type="PROSITE" id="PS51387">
    <property type="entry name" value="FAD_PCMH"/>
    <property type="match status" value="1"/>
</dbReference>
<reference evidence="5 6" key="1">
    <citation type="submission" date="2012-01" db="EMBL/GenBank/DDBJ databases">
        <title>Improved High-Quality Draft sequence of Metallosphaera yellowstonensis MK1.</title>
        <authorList>
            <consortium name="US DOE Joint Genome Institute"/>
            <person name="Lucas S."/>
            <person name="Han J."/>
            <person name="Cheng J.-F."/>
            <person name="Goodwin L."/>
            <person name="Pitluck S."/>
            <person name="Peters L."/>
            <person name="Teshima H."/>
            <person name="Detter J.C."/>
            <person name="Han C."/>
            <person name="Tapia R."/>
            <person name="Land M."/>
            <person name="Hauser L."/>
            <person name="Kyrpides N."/>
            <person name="Kozubal M."/>
            <person name="Macur R.E."/>
            <person name="Jay Z."/>
            <person name="Inskeep W."/>
            <person name="Woyke T."/>
        </authorList>
    </citation>
    <scope>NUCLEOTIDE SEQUENCE [LARGE SCALE GENOMIC DNA]</scope>
    <source>
        <strain evidence="5 6">MK1</strain>
    </source>
</reference>
<dbReference type="NCBIfam" id="NF041019">
    <property type="entry name" value="glyceraldDH_beta"/>
    <property type="match status" value="1"/>
</dbReference>
<dbReference type="SUPFAM" id="SSF55447">
    <property type="entry name" value="CO dehydrogenase flavoprotein C-terminal domain-like"/>
    <property type="match status" value="1"/>
</dbReference>
<dbReference type="InterPro" id="IPR051312">
    <property type="entry name" value="Diverse_Substr_Oxidored"/>
</dbReference>
<name>H2C5R9_9CREN</name>
<dbReference type="HOGENOM" id="CLU_058050_3_0_2"/>
<dbReference type="AlphaFoldDB" id="H2C5R9"/>
<gene>
    <name evidence="5" type="ORF">MetMK1DRAFT_00018920</name>
</gene>
<dbReference type="Gene3D" id="3.30.43.10">
    <property type="entry name" value="Uridine Diphospho-n-acetylenolpyruvylglucosamine Reductase, domain 2"/>
    <property type="match status" value="1"/>
</dbReference>
<evidence type="ECO:0000259" key="4">
    <source>
        <dbReference type="PROSITE" id="PS51387"/>
    </source>
</evidence>